<evidence type="ECO:0000256" key="9">
    <source>
        <dbReference type="ARBA" id="ARBA00045808"/>
    </source>
</evidence>
<gene>
    <name evidence="11" type="primary">RPC9</name>
    <name evidence="11" type="ORF">TR112819</name>
</gene>
<dbReference type="Pfam" id="PF03874">
    <property type="entry name" value="RNA_pol_Rpb4"/>
    <property type="match status" value="1"/>
</dbReference>
<dbReference type="GO" id="GO:0006384">
    <property type="term" value="P:transcription initiation at RNA polymerase III promoter"/>
    <property type="evidence" value="ECO:0007669"/>
    <property type="project" value="InterPro"/>
</dbReference>
<name>A0A0X3PIT0_SCHSO</name>
<evidence type="ECO:0000256" key="4">
    <source>
        <dbReference type="ARBA" id="ARBA00022478"/>
    </source>
</evidence>
<evidence type="ECO:0000259" key="10">
    <source>
        <dbReference type="SMART" id="SM00657"/>
    </source>
</evidence>
<evidence type="ECO:0000256" key="2">
    <source>
        <dbReference type="ARBA" id="ARBA00006898"/>
    </source>
</evidence>
<keyword evidence="6" id="KW-0539">Nucleus</keyword>
<evidence type="ECO:0000313" key="11">
    <source>
        <dbReference type="EMBL" id="JAP49777.1"/>
    </source>
</evidence>
<proteinExistence type="inferred from homology"/>
<dbReference type="InterPro" id="IPR005574">
    <property type="entry name" value="Rpb4/RPC9"/>
</dbReference>
<dbReference type="InterPro" id="IPR006590">
    <property type="entry name" value="RNA_pol_Rpb4/RPC9_core"/>
</dbReference>
<feature type="domain" description="RNA polymerase Rpb4/RPC9 core" evidence="10">
    <location>
        <begin position="6"/>
        <end position="124"/>
    </location>
</feature>
<evidence type="ECO:0000256" key="1">
    <source>
        <dbReference type="ARBA" id="ARBA00004123"/>
    </source>
</evidence>
<comment type="subcellular location">
    <subcellularLocation>
        <location evidence="1">Nucleus</location>
    </subcellularLocation>
</comment>
<evidence type="ECO:0000256" key="5">
    <source>
        <dbReference type="ARBA" id="ARBA00023163"/>
    </source>
</evidence>
<keyword evidence="5" id="KW-0804">Transcription</keyword>
<reference evidence="11" key="1">
    <citation type="submission" date="2016-01" db="EMBL/GenBank/DDBJ databases">
        <title>Reference transcriptome for the parasite Schistocephalus solidus: insights into the molecular evolution of parasitism.</title>
        <authorList>
            <person name="Hebert F.O."/>
            <person name="Grambauer S."/>
            <person name="Barber I."/>
            <person name="Landry C.R."/>
            <person name="Aubin-Horth N."/>
        </authorList>
    </citation>
    <scope>NUCLEOTIDE SEQUENCE</scope>
</reference>
<evidence type="ECO:0000256" key="6">
    <source>
        <dbReference type="ARBA" id="ARBA00023242"/>
    </source>
</evidence>
<dbReference type="InterPro" id="IPR038846">
    <property type="entry name" value="RPC9"/>
</dbReference>
<dbReference type="SMART" id="SM00657">
    <property type="entry name" value="RPOL4c"/>
    <property type="match status" value="1"/>
</dbReference>
<protein>
    <recommendedName>
        <fullName evidence="3">DNA-directed RNA polymerase III subunit RPC9</fullName>
    </recommendedName>
</protein>
<dbReference type="SUPFAM" id="SSF47819">
    <property type="entry name" value="HRDC-like"/>
    <property type="match status" value="1"/>
</dbReference>
<dbReference type="EMBL" id="GEEE01013448">
    <property type="protein sequence ID" value="JAP49777.1"/>
    <property type="molecule type" value="Transcribed_RNA"/>
</dbReference>
<dbReference type="InterPro" id="IPR038324">
    <property type="entry name" value="Rpb4/RPC9_sf"/>
</dbReference>
<comment type="similarity">
    <text evidence="2">Belongs to the eukaryotic RPC9 RNA polymerase subunit family.</text>
</comment>
<evidence type="ECO:0000256" key="8">
    <source>
        <dbReference type="ARBA" id="ARBA00044007"/>
    </source>
</evidence>
<comment type="function">
    <text evidence="7">Accessory protein for the calcitonin gene-related peptide (CGRP) receptor. It modulates CGRP responsiveness in a variety of tissues.</text>
</comment>
<dbReference type="Gene3D" id="1.20.1250.40">
    <property type="match status" value="1"/>
</dbReference>
<dbReference type="GO" id="GO:0005666">
    <property type="term" value="C:RNA polymerase III complex"/>
    <property type="evidence" value="ECO:0007669"/>
    <property type="project" value="InterPro"/>
</dbReference>
<dbReference type="PANTHER" id="PTHR15561">
    <property type="entry name" value="CALCITONIN GENE-RELATED PEPTIDE-RECEPTOR COMPONENT PROTEIN"/>
    <property type="match status" value="1"/>
</dbReference>
<organism evidence="11">
    <name type="scientific">Schistocephalus solidus</name>
    <name type="common">Tapeworm</name>
    <dbReference type="NCBI Taxonomy" id="70667"/>
    <lineage>
        <taxon>Eukaryota</taxon>
        <taxon>Metazoa</taxon>
        <taxon>Spiralia</taxon>
        <taxon>Lophotrochozoa</taxon>
        <taxon>Platyhelminthes</taxon>
        <taxon>Cestoda</taxon>
        <taxon>Eucestoda</taxon>
        <taxon>Diphyllobothriidea</taxon>
        <taxon>Diphyllobothriidae</taxon>
        <taxon>Schistocephalus</taxon>
    </lineage>
</organism>
<comment type="subunit">
    <text evidence="8">Component of the RNA polymerase III complex consisting of 17 subunits: a ten-subunit horseshoe-shaped catalytic core composed of POLR3A/RPC1, POLR3B/RPC2, POLR1C/RPAC1, POLR1D/RPAC2, POLR3K/RPC10, POLR2E/RPABC1, POLR2F/RPABC2, POLR2H/RPABC3, POLR2K/RPABC4 and POLR2L/RPABC5; a mobile stalk composed of two subunits POLR3H/RPC8 and CRCP/RPC9, protruding from the core and functioning primarily in transcription initiation; and additional subunits homologous to general transcription factors of the RNA polymerase II machinery, POLR3C/RPC3-POLR3F/RPC6-POLR3G/RPC7 heterotrimer required for transcription initiation and POLR3D/RPC4-POLR3E/RPC5 heterodimer involved in both transcription initiation and termination.</text>
</comment>
<evidence type="ECO:0000256" key="3">
    <source>
        <dbReference type="ARBA" id="ARBA00016672"/>
    </source>
</evidence>
<dbReference type="GO" id="GO:0000166">
    <property type="term" value="F:nucleotide binding"/>
    <property type="evidence" value="ECO:0007669"/>
    <property type="project" value="InterPro"/>
</dbReference>
<evidence type="ECO:0000256" key="7">
    <source>
        <dbReference type="ARBA" id="ARBA00043924"/>
    </source>
</evidence>
<comment type="function">
    <text evidence="9">DNA-dependent RNA polymerase catalyzes the transcription of DNA into RNA using the four ribonucleoside triphosphates as substrates. Specific peripheric component of RNA polymerase III (Pol III) which synthesizes small non-coding RNAs including 5S rRNA, snRNAs, tRNAs and miRNAs from at least 500 distinct genomic loci. With POLR3H/RPC8 forms a mobile stalk that protrudes from Pol III core and functions primarily in transcription initiation. Pol III plays a key role in sensing and limiting infection by intracellular bacteria and DNA viruses. Acts as nuclear and cytosolic DNA sensor involved in innate immune response. Can sense non-self dsDNA that serves as template for transcription into dsRNA. The non-self RNA polymerase III transcripts, such as Epstein-Barr virus-encoded RNAs (EBERs) induce type I interferon and NF-kappa-B through the RIG-I pathway.</text>
</comment>
<keyword evidence="4 11" id="KW-0240">DNA-directed RNA polymerase</keyword>
<sequence>MESIVPRVDTQNTRSLTNFEVFEFMKARMESKNKVRAQQTLLYTGLKFFQEKSPCTTQTPQQIANFLEKIKTCKLKKEEVLALINNCPVTQVELSVLIPDLDSQFTPAQTDKILALVAECFPEGVKRSVTINSSGVAEESTD</sequence>
<accession>A0A0X3PIT0</accession>
<dbReference type="InterPro" id="IPR010997">
    <property type="entry name" value="HRDC-like_sf"/>
</dbReference>
<dbReference type="AlphaFoldDB" id="A0A0X3PIT0"/>
<dbReference type="PANTHER" id="PTHR15561:SF0">
    <property type="entry name" value="DNA-DIRECTED RNA POLYMERASE III SUBUNIT RPC9"/>
    <property type="match status" value="1"/>
</dbReference>